<sequence>TAHHSDETPFHYQPFTGLEGKFQLTDEIFDRVIRDYNLKDLAI</sequence>
<dbReference type="AlphaFoldDB" id="A0A382L9N8"/>
<dbReference type="EMBL" id="UINC01085309">
    <property type="protein sequence ID" value="SVC32733.1"/>
    <property type="molecule type" value="Genomic_DNA"/>
</dbReference>
<proteinExistence type="predicted"/>
<protein>
    <submittedName>
        <fullName evidence="1">Uncharacterized protein</fullName>
    </submittedName>
</protein>
<reference evidence="1" key="1">
    <citation type="submission" date="2018-05" db="EMBL/GenBank/DDBJ databases">
        <authorList>
            <person name="Lanie J.A."/>
            <person name="Ng W.-L."/>
            <person name="Kazmierczak K.M."/>
            <person name="Andrzejewski T.M."/>
            <person name="Davidsen T.M."/>
            <person name="Wayne K.J."/>
            <person name="Tettelin H."/>
            <person name="Glass J.I."/>
            <person name="Rusch D."/>
            <person name="Podicherti R."/>
            <person name="Tsui H.-C.T."/>
            <person name="Winkler M.E."/>
        </authorList>
    </citation>
    <scope>NUCLEOTIDE SEQUENCE</scope>
</reference>
<feature type="non-terminal residue" evidence="1">
    <location>
        <position position="1"/>
    </location>
</feature>
<gene>
    <name evidence="1" type="ORF">METZ01_LOCUS285587</name>
</gene>
<organism evidence="1">
    <name type="scientific">marine metagenome</name>
    <dbReference type="NCBI Taxonomy" id="408172"/>
    <lineage>
        <taxon>unclassified sequences</taxon>
        <taxon>metagenomes</taxon>
        <taxon>ecological metagenomes</taxon>
    </lineage>
</organism>
<name>A0A382L9N8_9ZZZZ</name>
<accession>A0A382L9N8</accession>
<evidence type="ECO:0000313" key="1">
    <source>
        <dbReference type="EMBL" id="SVC32733.1"/>
    </source>
</evidence>